<dbReference type="RefSeq" id="WP_310883044.1">
    <property type="nucleotide sequence ID" value="NZ_CP121646.1"/>
</dbReference>
<gene>
    <name evidence="1" type="ORF">QA636_33610</name>
</gene>
<sequence length="78" mass="8387">MPIDRLLQGCKLRPEEIECLSLAYARTLHSLCLVDRDDPIAEIVAKKVIEIGASGVSDPAEISKLAVEQLGIRGSLSA</sequence>
<proteinExistence type="predicted"/>
<name>A0ABY8JCQ3_9BRAD</name>
<organism evidence="1 2">
    <name type="scientific">Bradyrhizobium brasilense</name>
    <dbReference type="NCBI Taxonomy" id="1419277"/>
    <lineage>
        <taxon>Bacteria</taxon>
        <taxon>Pseudomonadati</taxon>
        <taxon>Pseudomonadota</taxon>
        <taxon>Alphaproteobacteria</taxon>
        <taxon>Hyphomicrobiales</taxon>
        <taxon>Nitrobacteraceae</taxon>
        <taxon>Bradyrhizobium</taxon>
    </lineage>
</organism>
<evidence type="ECO:0000313" key="2">
    <source>
        <dbReference type="Proteomes" id="UP001221546"/>
    </source>
</evidence>
<evidence type="ECO:0000313" key="1">
    <source>
        <dbReference type="EMBL" id="WFU62396.1"/>
    </source>
</evidence>
<reference evidence="1 2" key="1">
    <citation type="submission" date="2023-04" db="EMBL/GenBank/DDBJ databases">
        <title>Australian commercial rhizobial inoculants.</title>
        <authorList>
            <person name="Kohlmeier M.G."/>
            <person name="O'Hara G.W."/>
            <person name="Colombi E."/>
            <person name="Ramsay J.P."/>
            <person name="Terpolilli J."/>
        </authorList>
    </citation>
    <scope>NUCLEOTIDE SEQUENCE [LARGE SCALE GENOMIC DNA]</scope>
    <source>
        <strain evidence="1 2">CB627</strain>
    </source>
</reference>
<dbReference type="EMBL" id="CP121646">
    <property type="protein sequence ID" value="WFU62396.1"/>
    <property type="molecule type" value="Genomic_DNA"/>
</dbReference>
<protein>
    <submittedName>
        <fullName evidence="1">Uncharacterized protein</fullName>
    </submittedName>
</protein>
<keyword evidence="2" id="KW-1185">Reference proteome</keyword>
<accession>A0ABY8JCQ3</accession>
<dbReference type="Proteomes" id="UP001221546">
    <property type="component" value="Chromosome"/>
</dbReference>